<dbReference type="AlphaFoldDB" id="A0A1G4K723"/>
<evidence type="ECO:0000313" key="3">
    <source>
        <dbReference type="Proteomes" id="UP000191024"/>
    </source>
</evidence>
<gene>
    <name evidence="2" type="ORF">LAMI_0G00320G</name>
</gene>
<evidence type="ECO:0000313" key="2">
    <source>
        <dbReference type="EMBL" id="SCU99710.1"/>
    </source>
</evidence>
<feature type="compositionally biased region" description="Polar residues" evidence="1">
    <location>
        <begin position="111"/>
        <end position="123"/>
    </location>
</feature>
<proteinExistence type="predicted"/>
<dbReference type="Proteomes" id="UP000191024">
    <property type="component" value="Chromosome G"/>
</dbReference>
<feature type="region of interest" description="Disordered" evidence="1">
    <location>
        <begin position="96"/>
        <end position="126"/>
    </location>
</feature>
<dbReference type="EMBL" id="LT598469">
    <property type="protein sequence ID" value="SCU99710.1"/>
    <property type="molecule type" value="Genomic_DNA"/>
</dbReference>
<name>A0A1G4K723_9SACH</name>
<sequence length="145" mass="14673">MDSQIQIDTSCGSSCTESNVSYTFLGAGPTGVATDSQSGNTATNHNTPQILTIDSSAILPTTAYSSSFRFTKTWSRDSESPSSSIMDKASLSTMTTASASSMSDKSTSAAGASSTPNVTNSNGAAPVGNWKAGTLLSLLLLGAAI</sequence>
<evidence type="ECO:0000256" key="1">
    <source>
        <dbReference type="SAM" id="MobiDB-lite"/>
    </source>
</evidence>
<accession>A0A1G4K723</accession>
<keyword evidence="3" id="KW-1185">Reference proteome</keyword>
<feature type="compositionally biased region" description="Low complexity" evidence="1">
    <location>
        <begin position="96"/>
        <end position="110"/>
    </location>
</feature>
<organism evidence="2 3">
    <name type="scientific">Lachancea mirantina</name>
    <dbReference type="NCBI Taxonomy" id="1230905"/>
    <lineage>
        <taxon>Eukaryota</taxon>
        <taxon>Fungi</taxon>
        <taxon>Dikarya</taxon>
        <taxon>Ascomycota</taxon>
        <taxon>Saccharomycotina</taxon>
        <taxon>Saccharomycetes</taxon>
        <taxon>Saccharomycetales</taxon>
        <taxon>Saccharomycetaceae</taxon>
        <taxon>Lachancea</taxon>
    </lineage>
</organism>
<protein>
    <submittedName>
        <fullName evidence="2">LAMI_0G00320g1_1</fullName>
    </submittedName>
</protein>
<reference evidence="2 3" key="1">
    <citation type="submission" date="2016-03" db="EMBL/GenBank/DDBJ databases">
        <authorList>
            <person name="Devillers H."/>
        </authorList>
    </citation>
    <scope>NUCLEOTIDE SEQUENCE [LARGE SCALE GENOMIC DNA]</scope>
    <source>
        <strain evidence="2">CBS 11717</strain>
    </source>
</reference>